<dbReference type="Pfam" id="PF03734">
    <property type="entry name" value="YkuD"/>
    <property type="match status" value="1"/>
</dbReference>
<organism evidence="10 11">
    <name type="scientific">Hephaestia caeni</name>
    <dbReference type="NCBI Taxonomy" id="645617"/>
    <lineage>
        <taxon>Bacteria</taxon>
        <taxon>Pseudomonadati</taxon>
        <taxon>Pseudomonadota</taxon>
        <taxon>Alphaproteobacteria</taxon>
        <taxon>Sphingomonadales</taxon>
        <taxon>Sphingomonadaceae</taxon>
        <taxon>Hephaestia</taxon>
    </lineage>
</organism>
<dbReference type="InterPro" id="IPR005490">
    <property type="entry name" value="LD_TPept_cat_dom"/>
</dbReference>
<accession>A0A397NWZ7</accession>
<dbReference type="GO" id="GO:0004180">
    <property type="term" value="F:carboxypeptidase activity"/>
    <property type="evidence" value="ECO:0007669"/>
    <property type="project" value="UniProtKB-ARBA"/>
</dbReference>
<evidence type="ECO:0000259" key="9">
    <source>
        <dbReference type="PROSITE" id="PS52029"/>
    </source>
</evidence>
<feature type="active site" description="Nucleophile" evidence="7">
    <location>
        <position position="378"/>
    </location>
</feature>
<evidence type="ECO:0000256" key="1">
    <source>
        <dbReference type="ARBA" id="ARBA00004752"/>
    </source>
</evidence>
<keyword evidence="3" id="KW-0808">Transferase</keyword>
<evidence type="ECO:0000256" key="5">
    <source>
        <dbReference type="ARBA" id="ARBA00022984"/>
    </source>
</evidence>
<evidence type="ECO:0000313" key="10">
    <source>
        <dbReference type="EMBL" id="RIA37921.1"/>
    </source>
</evidence>
<dbReference type="GO" id="GO:0071555">
    <property type="term" value="P:cell wall organization"/>
    <property type="evidence" value="ECO:0007669"/>
    <property type="project" value="UniProtKB-UniRule"/>
</dbReference>
<reference evidence="10 11" key="1">
    <citation type="submission" date="2018-08" db="EMBL/GenBank/DDBJ databases">
        <title>Genomic Encyclopedia of Type Strains, Phase IV (KMG-IV): sequencing the most valuable type-strain genomes for metagenomic binning, comparative biology and taxonomic classification.</title>
        <authorList>
            <person name="Goeker M."/>
        </authorList>
    </citation>
    <scope>NUCLEOTIDE SEQUENCE [LARGE SCALE GENOMIC DNA]</scope>
    <source>
        <strain evidence="10 11">DSM 25527</strain>
    </source>
</reference>
<dbReference type="GO" id="GO:0016740">
    <property type="term" value="F:transferase activity"/>
    <property type="evidence" value="ECO:0007669"/>
    <property type="project" value="UniProtKB-KW"/>
</dbReference>
<dbReference type="AlphaFoldDB" id="A0A397NWZ7"/>
<dbReference type="CDD" id="cd16913">
    <property type="entry name" value="YkuD_like"/>
    <property type="match status" value="1"/>
</dbReference>
<dbReference type="GO" id="GO:0008360">
    <property type="term" value="P:regulation of cell shape"/>
    <property type="evidence" value="ECO:0007669"/>
    <property type="project" value="UniProtKB-UniRule"/>
</dbReference>
<dbReference type="PROSITE" id="PS52029">
    <property type="entry name" value="LD_TPASE"/>
    <property type="match status" value="1"/>
</dbReference>
<evidence type="ECO:0000256" key="6">
    <source>
        <dbReference type="ARBA" id="ARBA00023316"/>
    </source>
</evidence>
<proteinExistence type="inferred from homology"/>
<evidence type="ECO:0000256" key="3">
    <source>
        <dbReference type="ARBA" id="ARBA00022679"/>
    </source>
</evidence>
<evidence type="ECO:0000256" key="2">
    <source>
        <dbReference type="ARBA" id="ARBA00005992"/>
    </source>
</evidence>
<gene>
    <name evidence="10" type="ORF">DFR49_3811</name>
</gene>
<dbReference type="PANTHER" id="PTHR41533:SF2">
    <property type="entry name" value="BLR7131 PROTEIN"/>
    <property type="match status" value="1"/>
</dbReference>
<feature type="active site" description="Proton donor/acceptor" evidence="7">
    <location>
        <position position="359"/>
    </location>
</feature>
<dbReference type="Proteomes" id="UP000266568">
    <property type="component" value="Unassembled WGS sequence"/>
</dbReference>
<dbReference type="InterPro" id="IPR052905">
    <property type="entry name" value="LD-transpeptidase_YkuD-like"/>
</dbReference>
<dbReference type="Pfam" id="PF20142">
    <property type="entry name" value="Scaffold"/>
    <property type="match status" value="1"/>
</dbReference>
<evidence type="ECO:0000256" key="8">
    <source>
        <dbReference type="SAM" id="SignalP"/>
    </source>
</evidence>
<keyword evidence="6 7" id="KW-0961">Cell wall biogenesis/degradation</keyword>
<sequence length="443" mass="49253">MRRCRAPHFLLAVLAVSFAPPGTAWAAAPLYAAAASAAPDAAVAAAIRDKAGGDLKRFYRHRGYRPLWVEGRKLGPQADKLVSYLATAWLDGLKPKSYDPDDLVEAIAKARGGDPEALARAEIALSKTFADYVRDQRRPSRDVDIIYADKKLKPGKLKPGQVLIAASFPKSFADYVDDMGWMSDQYVMLRGLMARAAAARLPERDIARLRINMDRARVLPSPWVRHVEVDASSGRLWYYEAGKQVGTMRVVVGAKETQTPMLVGALTWAIVNPYWNVPTYLARGSIAAKVASGRSLKAMHIEALSDWTPEARVIPASQIDWPAVVSGAEDIRLRQLPGPFNSMGRVKFLFPNDEGIYLHDTPERDLLAKPVRHFSNGCIRLEKAMELGRWLLQRPVPTRDKTPEEAIALPFSVPVYLTYITAEDTKKGVSFRPDVYGRDFRED</sequence>
<feature type="signal peptide" evidence="8">
    <location>
        <begin position="1"/>
        <end position="26"/>
    </location>
</feature>
<dbReference type="PANTHER" id="PTHR41533">
    <property type="entry name" value="L,D-TRANSPEPTIDASE HI_1667-RELATED"/>
    <property type="match status" value="1"/>
</dbReference>
<keyword evidence="11" id="KW-1185">Reference proteome</keyword>
<dbReference type="GO" id="GO:0009252">
    <property type="term" value="P:peptidoglycan biosynthetic process"/>
    <property type="evidence" value="ECO:0007669"/>
    <property type="project" value="UniProtKB-UniPathway"/>
</dbReference>
<keyword evidence="5 7" id="KW-0573">Peptidoglycan synthesis</keyword>
<dbReference type="UniPathway" id="UPA00219"/>
<name>A0A397NWZ7_9SPHN</name>
<evidence type="ECO:0000256" key="7">
    <source>
        <dbReference type="PROSITE-ProRule" id="PRU01373"/>
    </source>
</evidence>
<dbReference type="OrthoDB" id="9778545at2"/>
<keyword evidence="4 7" id="KW-0133">Cell shape</keyword>
<comment type="similarity">
    <text evidence="2">Belongs to the YkuD family.</text>
</comment>
<dbReference type="InterPro" id="IPR045380">
    <property type="entry name" value="LD_TPept_scaffold_dom"/>
</dbReference>
<evidence type="ECO:0000256" key="4">
    <source>
        <dbReference type="ARBA" id="ARBA00022960"/>
    </source>
</evidence>
<evidence type="ECO:0000313" key="11">
    <source>
        <dbReference type="Proteomes" id="UP000266568"/>
    </source>
</evidence>
<dbReference type="InterPro" id="IPR038063">
    <property type="entry name" value="Transpep_catalytic_dom"/>
</dbReference>
<dbReference type="Gene3D" id="2.40.440.10">
    <property type="entry name" value="L,D-transpeptidase catalytic domain-like"/>
    <property type="match status" value="1"/>
</dbReference>
<dbReference type="SUPFAM" id="SSF141523">
    <property type="entry name" value="L,D-transpeptidase catalytic domain-like"/>
    <property type="match status" value="1"/>
</dbReference>
<keyword evidence="8" id="KW-0732">Signal</keyword>
<comment type="pathway">
    <text evidence="1 7">Cell wall biogenesis; peptidoglycan biosynthesis.</text>
</comment>
<feature type="chain" id="PRO_5017220864" evidence="8">
    <location>
        <begin position="27"/>
        <end position="443"/>
    </location>
</feature>
<dbReference type="EMBL" id="QXDC01000004">
    <property type="protein sequence ID" value="RIA37921.1"/>
    <property type="molecule type" value="Genomic_DNA"/>
</dbReference>
<protein>
    <submittedName>
        <fullName evidence="10">L,D-transpeptidase-like protein</fullName>
    </submittedName>
</protein>
<comment type="caution">
    <text evidence="10">The sequence shown here is derived from an EMBL/GenBank/DDBJ whole genome shotgun (WGS) entry which is preliminary data.</text>
</comment>
<feature type="domain" description="L,D-TPase catalytic" evidence="9">
    <location>
        <begin position="225"/>
        <end position="407"/>
    </location>
</feature>
<dbReference type="RefSeq" id="WP_119037159.1">
    <property type="nucleotide sequence ID" value="NZ_QXDC01000004.1"/>
</dbReference>